<dbReference type="PROSITE" id="PS50987">
    <property type="entry name" value="HTH_ARSR_2"/>
    <property type="match status" value="1"/>
</dbReference>
<dbReference type="SMART" id="SM00418">
    <property type="entry name" value="HTH_ARSR"/>
    <property type="match status" value="1"/>
</dbReference>
<evidence type="ECO:0000313" key="6">
    <source>
        <dbReference type="Proteomes" id="UP000292919"/>
    </source>
</evidence>
<gene>
    <name evidence="5" type="ORF">EB812_03290</name>
</gene>
<evidence type="ECO:0000259" key="4">
    <source>
        <dbReference type="PROSITE" id="PS50987"/>
    </source>
</evidence>
<proteinExistence type="predicted"/>
<comment type="caution">
    <text evidence="5">The sequence shown here is derived from an EMBL/GenBank/DDBJ whole genome shotgun (WGS) entry which is preliminary data.</text>
</comment>
<dbReference type="Gene3D" id="1.10.10.10">
    <property type="entry name" value="Winged helix-like DNA-binding domain superfamily/Winged helix DNA-binding domain"/>
    <property type="match status" value="1"/>
</dbReference>
<dbReference type="InterPro" id="IPR036388">
    <property type="entry name" value="WH-like_DNA-bd_sf"/>
</dbReference>
<evidence type="ECO:0000256" key="1">
    <source>
        <dbReference type="ARBA" id="ARBA00023015"/>
    </source>
</evidence>
<keyword evidence="6" id="KW-1185">Reference proteome</keyword>
<dbReference type="GO" id="GO:0003700">
    <property type="term" value="F:DNA-binding transcription factor activity"/>
    <property type="evidence" value="ECO:0007669"/>
    <property type="project" value="InterPro"/>
</dbReference>
<dbReference type="InterPro" id="IPR036390">
    <property type="entry name" value="WH_DNA-bd_sf"/>
</dbReference>
<dbReference type="SUPFAM" id="SSF46785">
    <property type="entry name" value="Winged helix' DNA-binding domain"/>
    <property type="match status" value="1"/>
</dbReference>
<organism evidence="5 6">
    <name type="scientific">Desulfovibrio legallii</name>
    <dbReference type="NCBI Taxonomy" id="571438"/>
    <lineage>
        <taxon>Bacteria</taxon>
        <taxon>Pseudomonadati</taxon>
        <taxon>Thermodesulfobacteriota</taxon>
        <taxon>Desulfovibrionia</taxon>
        <taxon>Desulfovibrionales</taxon>
        <taxon>Desulfovibrionaceae</taxon>
        <taxon>Desulfovibrio</taxon>
    </lineage>
</organism>
<dbReference type="RefSeq" id="WP_118229759.1">
    <property type="nucleotide sequence ID" value="NZ_JAQDZC010000007.1"/>
</dbReference>
<evidence type="ECO:0000256" key="3">
    <source>
        <dbReference type="ARBA" id="ARBA00023163"/>
    </source>
</evidence>
<dbReference type="InterPro" id="IPR011991">
    <property type="entry name" value="ArsR-like_HTH"/>
</dbReference>
<reference evidence="5 6" key="1">
    <citation type="submission" date="2018-12" db="EMBL/GenBank/DDBJ databases">
        <title>First genome draft of Desulfovibrio legallis sp. nov.</title>
        <authorList>
            <person name="Ben Dhia O."/>
            <person name="Najjari A."/>
            <person name="Ferjani R."/>
            <person name="Fhoula I."/>
            <person name="Fardeau M.-L."/>
            <person name="Boudabbous A."/>
            <person name="Ouzari H.I."/>
        </authorList>
    </citation>
    <scope>NUCLEOTIDE SEQUENCE [LARGE SCALE GENOMIC DNA]</scope>
    <source>
        <strain evidence="5 6">H1T</strain>
    </source>
</reference>
<dbReference type="InterPro" id="IPR051011">
    <property type="entry name" value="Metal_resp_trans_reg"/>
</dbReference>
<keyword evidence="3" id="KW-0804">Transcription</keyword>
<sequence>MKSTDAAQLFEALSSDVRLDIFRLLVKHAPEGLVAGEIAKNLNLPSTNLSFHLKAIVHTGLVRMEKEGRFSRYRANIPLMLEVIAYLTAECCSSHPEQCQSFRAVCAVPPGFLPPPPHTANK</sequence>
<name>A0A6H3FCN9_9BACT</name>
<dbReference type="CDD" id="cd00090">
    <property type="entry name" value="HTH_ARSR"/>
    <property type="match status" value="1"/>
</dbReference>
<dbReference type="InterPro" id="IPR001845">
    <property type="entry name" value="HTH_ArsR_DNA-bd_dom"/>
</dbReference>
<evidence type="ECO:0000313" key="5">
    <source>
        <dbReference type="EMBL" id="TBH81127.1"/>
    </source>
</evidence>
<keyword evidence="2" id="KW-0238">DNA-binding</keyword>
<evidence type="ECO:0000256" key="2">
    <source>
        <dbReference type="ARBA" id="ARBA00023125"/>
    </source>
</evidence>
<dbReference type="PRINTS" id="PR00778">
    <property type="entry name" value="HTHARSR"/>
</dbReference>
<dbReference type="PANTHER" id="PTHR43132:SF2">
    <property type="entry name" value="ARSENICAL RESISTANCE OPERON REPRESSOR ARSR-RELATED"/>
    <property type="match status" value="1"/>
</dbReference>
<dbReference type="Pfam" id="PF12840">
    <property type="entry name" value="HTH_20"/>
    <property type="match status" value="1"/>
</dbReference>
<dbReference type="AlphaFoldDB" id="A0A6H3FCN9"/>
<dbReference type="GO" id="GO:0003677">
    <property type="term" value="F:DNA binding"/>
    <property type="evidence" value="ECO:0007669"/>
    <property type="project" value="UniProtKB-KW"/>
</dbReference>
<feature type="domain" description="HTH arsR-type" evidence="4">
    <location>
        <begin position="1"/>
        <end position="95"/>
    </location>
</feature>
<keyword evidence="1" id="KW-0805">Transcription regulation</keyword>
<dbReference type="PANTHER" id="PTHR43132">
    <property type="entry name" value="ARSENICAL RESISTANCE OPERON REPRESSOR ARSR-RELATED"/>
    <property type="match status" value="1"/>
</dbReference>
<accession>A0A6H3FCN9</accession>
<protein>
    <submittedName>
        <fullName evidence="5">ArsR family transcriptional regulator</fullName>
    </submittedName>
</protein>
<dbReference type="EMBL" id="SIXC01000003">
    <property type="protein sequence ID" value="TBH81127.1"/>
    <property type="molecule type" value="Genomic_DNA"/>
</dbReference>
<dbReference type="NCBIfam" id="NF033788">
    <property type="entry name" value="HTH_metalloreg"/>
    <property type="match status" value="1"/>
</dbReference>
<dbReference type="Proteomes" id="UP000292919">
    <property type="component" value="Unassembled WGS sequence"/>
</dbReference>